<keyword evidence="2 6" id="KW-0597">Phosphoprotein</keyword>
<accession>A0A0Q9Y412</accession>
<keyword evidence="3" id="KW-0805">Transcription regulation</keyword>
<dbReference type="Pfam" id="PF00072">
    <property type="entry name" value="Response_reg"/>
    <property type="match status" value="1"/>
</dbReference>
<organism evidence="9 10">
    <name type="scientific">Lederbergia galactosidilytica</name>
    <dbReference type="NCBI Taxonomy" id="217031"/>
    <lineage>
        <taxon>Bacteria</taxon>
        <taxon>Bacillati</taxon>
        <taxon>Bacillota</taxon>
        <taxon>Bacilli</taxon>
        <taxon>Bacillales</taxon>
        <taxon>Bacillaceae</taxon>
        <taxon>Lederbergia</taxon>
    </lineage>
</organism>
<evidence type="ECO:0000256" key="1">
    <source>
        <dbReference type="ARBA" id="ARBA00004496"/>
    </source>
</evidence>
<dbReference type="InterPro" id="IPR011006">
    <property type="entry name" value="CheY-like_superfamily"/>
</dbReference>
<dbReference type="CDD" id="cd06170">
    <property type="entry name" value="LuxR_C_like"/>
    <property type="match status" value="1"/>
</dbReference>
<dbReference type="PRINTS" id="PR00038">
    <property type="entry name" value="HTHLUXR"/>
</dbReference>
<dbReference type="InterPro" id="IPR016032">
    <property type="entry name" value="Sig_transdc_resp-reg_C-effctor"/>
</dbReference>
<comment type="caution">
    <text evidence="9">The sequence shown here is derived from an EMBL/GenBank/DDBJ whole genome shotgun (WGS) entry which is preliminary data.</text>
</comment>
<dbReference type="InterPro" id="IPR000792">
    <property type="entry name" value="Tscrpt_reg_LuxR_C"/>
</dbReference>
<evidence type="ECO:0000256" key="4">
    <source>
        <dbReference type="ARBA" id="ARBA00023125"/>
    </source>
</evidence>
<dbReference type="PATRIC" id="fig|217031.4.peg.5745"/>
<evidence type="ECO:0000313" key="10">
    <source>
        <dbReference type="Proteomes" id="UP000053881"/>
    </source>
</evidence>
<comment type="subcellular location">
    <subcellularLocation>
        <location evidence="1">Cytoplasm</location>
    </subcellularLocation>
</comment>
<evidence type="ECO:0000259" key="8">
    <source>
        <dbReference type="PROSITE" id="PS50110"/>
    </source>
</evidence>
<dbReference type="SUPFAM" id="SSF52172">
    <property type="entry name" value="CheY-like"/>
    <property type="match status" value="1"/>
</dbReference>
<evidence type="ECO:0000256" key="3">
    <source>
        <dbReference type="ARBA" id="ARBA00023015"/>
    </source>
</evidence>
<proteinExistence type="predicted"/>
<dbReference type="GO" id="GO:0000160">
    <property type="term" value="P:phosphorelay signal transduction system"/>
    <property type="evidence" value="ECO:0007669"/>
    <property type="project" value="InterPro"/>
</dbReference>
<gene>
    <name evidence="9" type="ORF">ACA29_16905</name>
</gene>
<dbReference type="Pfam" id="PF00196">
    <property type="entry name" value="GerE"/>
    <property type="match status" value="1"/>
</dbReference>
<dbReference type="InterPro" id="IPR058245">
    <property type="entry name" value="NreC/VraR/RcsB-like_REC"/>
</dbReference>
<dbReference type="InterPro" id="IPR039420">
    <property type="entry name" value="WalR-like"/>
</dbReference>
<dbReference type="Gene3D" id="3.40.50.2300">
    <property type="match status" value="1"/>
</dbReference>
<dbReference type="GO" id="GO:0005737">
    <property type="term" value="C:cytoplasm"/>
    <property type="evidence" value="ECO:0007669"/>
    <property type="project" value="UniProtKB-SubCell"/>
</dbReference>
<dbReference type="PROSITE" id="PS50110">
    <property type="entry name" value="RESPONSE_REGULATORY"/>
    <property type="match status" value="1"/>
</dbReference>
<evidence type="ECO:0000313" key="9">
    <source>
        <dbReference type="EMBL" id="KRG11614.1"/>
    </source>
</evidence>
<dbReference type="PANTHER" id="PTHR43214:SF43">
    <property type="entry name" value="TWO-COMPONENT RESPONSE REGULATOR"/>
    <property type="match status" value="1"/>
</dbReference>
<evidence type="ECO:0000256" key="6">
    <source>
        <dbReference type="PROSITE-ProRule" id="PRU00169"/>
    </source>
</evidence>
<dbReference type="GO" id="GO:0006355">
    <property type="term" value="P:regulation of DNA-templated transcription"/>
    <property type="evidence" value="ECO:0007669"/>
    <property type="project" value="InterPro"/>
</dbReference>
<dbReference type="PANTHER" id="PTHR43214">
    <property type="entry name" value="TWO-COMPONENT RESPONSE REGULATOR"/>
    <property type="match status" value="1"/>
</dbReference>
<feature type="domain" description="Response regulatory" evidence="8">
    <location>
        <begin position="4"/>
        <end position="120"/>
    </location>
</feature>
<dbReference type="GO" id="GO:0003677">
    <property type="term" value="F:DNA binding"/>
    <property type="evidence" value="ECO:0007669"/>
    <property type="project" value="UniProtKB-KW"/>
</dbReference>
<protein>
    <submittedName>
        <fullName evidence="9">LuxR family transcriptional regulator</fullName>
    </submittedName>
</protein>
<evidence type="ECO:0000256" key="2">
    <source>
        <dbReference type="ARBA" id="ARBA00022553"/>
    </source>
</evidence>
<reference evidence="9 10" key="1">
    <citation type="submission" date="2015-06" db="EMBL/GenBank/DDBJ databases">
        <title>Genome sequencing project of Bacillus galactosidilyticus PL133.</title>
        <authorList>
            <person name="Gaiero J."/>
            <person name="Nicol R."/>
            <person name="Habash M."/>
        </authorList>
    </citation>
    <scope>NUCLEOTIDE SEQUENCE [LARGE SCALE GENOMIC DNA]</scope>
    <source>
        <strain evidence="9 10">PL133</strain>
    </source>
</reference>
<dbReference type="PROSITE" id="PS00622">
    <property type="entry name" value="HTH_LUXR_1"/>
    <property type="match status" value="1"/>
</dbReference>
<name>A0A0Q9Y412_9BACI</name>
<feature type="domain" description="HTH luxR-type" evidence="7">
    <location>
        <begin position="149"/>
        <end position="214"/>
    </location>
</feature>
<evidence type="ECO:0000256" key="5">
    <source>
        <dbReference type="ARBA" id="ARBA00023163"/>
    </source>
</evidence>
<feature type="modified residue" description="4-aspartylphosphate" evidence="6">
    <location>
        <position position="55"/>
    </location>
</feature>
<evidence type="ECO:0000259" key="7">
    <source>
        <dbReference type="PROSITE" id="PS50043"/>
    </source>
</evidence>
<dbReference type="PROSITE" id="PS50043">
    <property type="entry name" value="HTH_LUXR_2"/>
    <property type="match status" value="1"/>
</dbReference>
<keyword evidence="4" id="KW-0238">DNA-binding</keyword>
<sequence>MTIRILIADDHHVVRRGLVFFLQTQKDIQIVGEAKNGKEAVELTMELKPNVVLMDLVMPVMDGIDATAKIKESMPETEILILTSFADQDHVIPAIEAGASGYQLKDIEPDELVYYELVYSIRKLMDGENTLHPKATNLLMNRMNQVNQINNPISGLTIREKQVLTEIAKGKSNKEIGAYLNITEKTVKTHVSNIFIKLDVADRTQAALYAVKSGFVKP</sequence>
<dbReference type="CDD" id="cd17535">
    <property type="entry name" value="REC_NarL-like"/>
    <property type="match status" value="1"/>
</dbReference>
<keyword evidence="5" id="KW-0804">Transcription</keyword>
<dbReference type="EMBL" id="LGPB01000119">
    <property type="protein sequence ID" value="KRG11614.1"/>
    <property type="molecule type" value="Genomic_DNA"/>
</dbReference>
<dbReference type="SMART" id="SM00421">
    <property type="entry name" value="HTH_LUXR"/>
    <property type="match status" value="1"/>
</dbReference>
<dbReference type="AlphaFoldDB" id="A0A0Q9Y412"/>
<dbReference type="SUPFAM" id="SSF46894">
    <property type="entry name" value="C-terminal effector domain of the bipartite response regulators"/>
    <property type="match status" value="1"/>
</dbReference>
<dbReference type="InterPro" id="IPR001789">
    <property type="entry name" value="Sig_transdc_resp-reg_receiver"/>
</dbReference>
<dbReference type="Proteomes" id="UP000053881">
    <property type="component" value="Unassembled WGS sequence"/>
</dbReference>
<dbReference type="SMART" id="SM00448">
    <property type="entry name" value="REC"/>
    <property type="match status" value="1"/>
</dbReference>